<proteinExistence type="predicted"/>
<comment type="caution">
    <text evidence="1">The sequence shown here is derived from an EMBL/GenBank/DDBJ whole genome shotgun (WGS) entry which is preliminary data.</text>
</comment>
<gene>
    <name evidence="1" type="ORF">VB774_22595</name>
</gene>
<organism evidence="1 2">
    <name type="scientific">Pseudanabaena galeata UHCC 0370</name>
    <dbReference type="NCBI Taxonomy" id="3110310"/>
    <lineage>
        <taxon>Bacteria</taxon>
        <taxon>Bacillati</taxon>
        <taxon>Cyanobacteriota</taxon>
        <taxon>Cyanophyceae</taxon>
        <taxon>Pseudanabaenales</taxon>
        <taxon>Pseudanabaenaceae</taxon>
        <taxon>Pseudanabaena</taxon>
    </lineage>
</organism>
<accession>A0ABU5TSG5</accession>
<keyword evidence="2" id="KW-1185">Reference proteome</keyword>
<dbReference type="EMBL" id="JAYGIE010000124">
    <property type="protein sequence ID" value="MEA5480433.1"/>
    <property type="molecule type" value="Genomic_DNA"/>
</dbReference>
<reference evidence="1 2" key="1">
    <citation type="submission" date="2023-12" db="EMBL/GenBank/DDBJ databases">
        <title>Baltic Sea Cyanobacteria.</title>
        <authorList>
            <person name="Delbaje E."/>
            <person name="Fewer D.P."/>
            <person name="Shishido T.K."/>
        </authorList>
    </citation>
    <scope>NUCLEOTIDE SEQUENCE [LARGE SCALE GENOMIC DNA]</scope>
    <source>
        <strain evidence="1 2">UHCC 0370</strain>
    </source>
</reference>
<dbReference type="InterPro" id="IPR029470">
    <property type="entry name" value="PDDEXK_4"/>
</dbReference>
<evidence type="ECO:0000313" key="1">
    <source>
        <dbReference type="EMBL" id="MEA5480433.1"/>
    </source>
</evidence>
<sequence length="375" mass="43610">MTLSVEQITHLLNGLKSLPPLRKQEQTFMEIAGYPHFENVCSNILQFYLQPSNEHGFGSLLLDSLFALINEKVLINGQNIDVRREESTSEDKRIDLVIESDDFLLGIENKIFAGFYSPFDKYAKHLDKYLRKDRQVYKVLLSVFPVDTSKVELHGFKPITYQLLFEKVIANIGSYFLTGREPHTIFFRDFIQTIQNLQEATSMDESRLLYFADNHQSISTLFAEVIEMQKDMIKKVKELDKLVRSDPDFSDIESKLPKLPDKLNKFNEPDFWFPSPSNRLLAASLYRFDTKSFSLQLDVILTPKGWYLQFFNNPKRENHKVVEDWANARSIKFELSKTNALIYKGEKNSLPYSTSPEESVEWVVDMLKKLTDSLD</sequence>
<dbReference type="Proteomes" id="UP001301388">
    <property type="component" value="Unassembled WGS sequence"/>
</dbReference>
<dbReference type="RefSeq" id="WP_323263425.1">
    <property type="nucleotide sequence ID" value="NZ_JAYGIE010000124.1"/>
</dbReference>
<name>A0ABU5TSG5_9CYAN</name>
<evidence type="ECO:0000313" key="2">
    <source>
        <dbReference type="Proteomes" id="UP001301388"/>
    </source>
</evidence>
<protein>
    <submittedName>
        <fullName evidence="1">PD-(D/E)XK nuclease family protein</fullName>
    </submittedName>
</protein>
<dbReference type="Pfam" id="PF14281">
    <property type="entry name" value="PDDEXK_4"/>
    <property type="match status" value="1"/>
</dbReference>